<dbReference type="AlphaFoldDB" id="A0A917I2J0"/>
<accession>A0A917I2J0</accession>
<dbReference type="EMBL" id="BMJW01000003">
    <property type="protein sequence ID" value="GGH03635.1"/>
    <property type="molecule type" value="Genomic_DNA"/>
</dbReference>
<reference evidence="1" key="1">
    <citation type="journal article" date="2014" name="Int. J. Syst. Evol. Microbiol.">
        <title>Complete genome sequence of Corynebacterium casei LMG S-19264T (=DSM 44701T), isolated from a smear-ripened cheese.</title>
        <authorList>
            <consortium name="US DOE Joint Genome Institute (JGI-PGF)"/>
            <person name="Walter F."/>
            <person name="Albersmeier A."/>
            <person name="Kalinowski J."/>
            <person name="Ruckert C."/>
        </authorList>
    </citation>
    <scope>NUCLEOTIDE SEQUENCE</scope>
    <source>
        <strain evidence="1">CGMCC 1.15763</strain>
    </source>
</reference>
<evidence type="ECO:0000313" key="2">
    <source>
        <dbReference type="Proteomes" id="UP000633278"/>
    </source>
</evidence>
<dbReference type="Proteomes" id="UP000633278">
    <property type="component" value="Unassembled WGS sequence"/>
</dbReference>
<evidence type="ECO:0008006" key="3">
    <source>
        <dbReference type="Google" id="ProtNLM"/>
    </source>
</evidence>
<protein>
    <recommendedName>
        <fullName evidence="3">Lipid A deacylase LpxR family protein</fullName>
    </recommendedName>
</protein>
<dbReference type="RefSeq" id="WP_188599526.1">
    <property type="nucleotide sequence ID" value="NZ_BMJW01000003.1"/>
</dbReference>
<dbReference type="InterPro" id="IPR037107">
    <property type="entry name" value="Put_OMP_sf"/>
</dbReference>
<gene>
    <name evidence="1" type="ORF">GCM10011416_23300</name>
</gene>
<name>A0A917I2J0_9FLAO</name>
<comment type="caution">
    <text evidence="1">The sequence shown here is derived from an EMBL/GenBank/DDBJ whole genome shotgun (WGS) entry which is preliminary data.</text>
</comment>
<proteinExistence type="predicted"/>
<reference evidence="1" key="2">
    <citation type="submission" date="2020-09" db="EMBL/GenBank/DDBJ databases">
        <authorList>
            <person name="Sun Q."/>
            <person name="Zhou Y."/>
        </authorList>
    </citation>
    <scope>NUCLEOTIDE SEQUENCE</scope>
    <source>
        <strain evidence="1">CGMCC 1.15763</strain>
    </source>
</reference>
<dbReference type="InterPro" id="IPR018707">
    <property type="entry name" value="LpxR"/>
</dbReference>
<evidence type="ECO:0000313" key="1">
    <source>
        <dbReference type="EMBL" id="GGH03635.1"/>
    </source>
</evidence>
<sequence length="313" mass="36211">MKYLVFIFLLLSTSWVYSQKNYSKSISLVTDNDLYTSTYRDRYYSNGLFVKFQYLGTTEANQIEKKIHSFEIGHLMYTPYKSTLIFPSSHDRPFAGVLFAQYGNHRYYKNEHIFSSQVQLGILGPSSKAKELQNYIHSIYGFPEAVGWKYQIKEALVLNLNLSYVHFLSRNSAGNFDISSYSKANLGTLFTDISTGLYLRFGFKSLQKNYETIGFQSNISKHKQKVKESFIFVKPMLGYYAYDATVSGSFLNDESPITFNTVPFQFSLAIGYRYAAKRFDYGYTYHLYTKKADNTKIDPTNNYGSIFIGYNFN</sequence>
<dbReference type="Gene3D" id="2.40.128.140">
    <property type="entry name" value="Outer membrane protein"/>
    <property type="match status" value="1"/>
</dbReference>
<keyword evidence="2" id="KW-1185">Reference proteome</keyword>
<dbReference type="Pfam" id="PF09982">
    <property type="entry name" value="LpxR"/>
    <property type="match status" value="1"/>
</dbReference>
<organism evidence="1 2">
    <name type="scientific">Polaribacter pacificus</name>
    <dbReference type="NCBI Taxonomy" id="1775173"/>
    <lineage>
        <taxon>Bacteria</taxon>
        <taxon>Pseudomonadati</taxon>
        <taxon>Bacteroidota</taxon>
        <taxon>Flavobacteriia</taxon>
        <taxon>Flavobacteriales</taxon>
        <taxon>Flavobacteriaceae</taxon>
    </lineage>
</organism>